<evidence type="ECO:0000256" key="3">
    <source>
        <dbReference type="ARBA" id="ARBA00022741"/>
    </source>
</evidence>
<keyword evidence="4" id="KW-0418">Kinase</keyword>
<comment type="caution">
    <text evidence="7">The sequence shown here is derived from an EMBL/GenBank/DDBJ whole genome shotgun (WGS) entry which is preliminary data.</text>
</comment>
<gene>
    <name evidence="7" type="ORF">DCAF_LOCUS5193</name>
</gene>
<accession>A0AAV1R189</accession>
<keyword evidence="3" id="KW-0547">Nucleotide-binding</keyword>
<reference evidence="7 8" key="1">
    <citation type="submission" date="2024-01" db="EMBL/GenBank/DDBJ databases">
        <authorList>
            <person name="Waweru B."/>
        </authorList>
    </citation>
    <scope>NUCLEOTIDE SEQUENCE [LARGE SCALE GENOMIC DNA]</scope>
</reference>
<dbReference type="EMBL" id="CAWUPB010000857">
    <property type="protein sequence ID" value="CAK7327481.1"/>
    <property type="molecule type" value="Genomic_DNA"/>
</dbReference>
<evidence type="ECO:0000256" key="5">
    <source>
        <dbReference type="ARBA" id="ARBA00022840"/>
    </source>
</evidence>
<dbReference type="GO" id="GO:0004674">
    <property type="term" value="F:protein serine/threonine kinase activity"/>
    <property type="evidence" value="ECO:0007669"/>
    <property type="project" value="UniProtKB-KW"/>
</dbReference>
<evidence type="ECO:0000313" key="8">
    <source>
        <dbReference type="Proteomes" id="UP001314170"/>
    </source>
</evidence>
<dbReference type="PANTHER" id="PTHR27002">
    <property type="entry name" value="RECEPTOR-LIKE SERINE/THREONINE-PROTEIN KINASE SD1-8"/>
    <property type="match status" value="1"/>
</dbReference>
<evidence type="ECO:0000259" key="6">
    <source>
        <dbReference type="Pfam" id="PF11883"/>
    </source>
</evidence>
<evidence type="ECO:0000313" key="7">
    <source>
        <dbReference type="EMBL" id="CAK7327481.1"/>
    </source>
</evidence>
<keyword evidence="8" id="KW-1185">Reference proteome</keyword>
<keyword evidence="5" id="KW-0067">ATP-binding</keyword>
<dbReference type="GO" id="GO:0005886">
    <property type="term" value="C:plasma membrane"/>
    <property type="evidence" value="ECO:0007669"/>
    <property type="project" value="TreeGrafter"/>
</dbReference>
<dbReference type="Pfam" id="PF11883">
    <property type="entry name" value="DUF3403"/>
    <property type="match status" value="1"/>
</dbReference>
<sequence length="206" mass="22639">MNLYEVLRSIHVALLCVQESREARPSISYVVLMLGNKDALPQPKHPGFFIERDTIEASSTGQSKPSSANDCTGSVLHGCDRVYTEPALLTLCGENAFPKPNNHVFVYDLVEANSSSTVLKSSCSVNNFSIIIPEAIELWAQLRSVVGTEVVVGPKGEENLIYDFHLLPSRRVSDDVPLLIVLFAVANYDNLDLDFASKSNLDLDLD</sequence>
<dbReference type="GO" id="GO:0005524">
    <property type="term" value="F:ATP binding"/>
    <property type="evidence" value="ECO:0007669"/>
    <property type="project" value="UniProtKB-KW"/>
</dbReference>
<dbReference type="AlphaFoldDB" id="A0AAV1R189"/>
<name>A0AAV1R189_9ROSI</name>
<evidence type="ECO:0000256" key="4">
    <source>
        <dbReference type="ARBA" id="ARBA00022777"/>
    </source>
</evidence>
<dbReference type="Proteomes" id="UP001314170">
    <property type="component" value="Unassembled WGS sequence"/>
</dbReference>
<evidence type="ECO:0000256" key="1">
    <source>
        <dbReference type="ARBA" id="ARBA00022527"/>
    </source>
</evidence>
<keyword evidence="1" id="KW-0723">Serine/threonine-protein kinase</keyword>
<organism evidence="7 8">
    <name type="scientific">Dovyalis caffra</name>
    <dbReference type="NCBI Taxonomy" id="77055"/>
    <lineage>
        <taxon>Eukaryota</taxon>
        <taxon>Viridiplantae</taxon>
        <taxon>Streptophyta</taxon>
        <taxon>Embryophyta</taxon>
        <taxon>Tracheophyta</taxon>
        <taxon>Spermatophyta</taxon>
        <taxon>Magnoliopsida</taxon>
        <taxon>eudicotyledons</taxon>
        <taxon>Gunneridae</taxon>
        <taxon>Pentapetalae</taxon>
        <taxon>rosids</taxon>
        <taxon>fabids</taxon>
        <taxon>Malpighiales</taxon>
        <taxon>Salicaceae</taxon>
        <taxon>Flacourtieae</taxon>
        <taxon>Dovyalis</taxon>
    </lineage>
</organism>
<feature type="domain" description="S-locus receptor kinase C-terminal" evidence="6">
    <location>
        <begin position="39"/>
        <end position="78"/>
    </location>
</feature>
<proteinExistence type="predicted"/>
<dbReference type="InterPro" id="IPR021820">
    <property type="entry name" value="S-locus_recpt_kinase_C"/>
</dbReference>
<protein>
    <recommendedName>
        <fullName evidence="6">S-locus receptor kinase C-terminal domain-containing protein</fullName>
    </recommendedName>
</protein>
<dbReference type="PANTHER" id="PTHR27002:SF1092">
    <property type="entry name" value="RECEPTOR-LIKE SERINE_THREONINE-PROTEIN KINASE"/>
    <property type="match status" value="1"/>
</dbReference>
<evidence type="ECO:0000256" key="2">
    <source>
        <dbReference type="ARBA" id="ARBA00022679"/>
    </source>
</evidence>
<keyword evidence="2" id="KW-0808">Transferase</keyword>